<dbReference type="EMBL" id="RSCE01000019">
    <property type="protein sequence ID" value="RSH76921.1"/>
    <property type="molecule type" value="Genomic_DNA"/>
</dbReference>
<dbReference type="SUPFAM" id="SSF64076">
    <property type="entry name" value="MTH938-like"/>
    <property type="match status" value="1"/>
</dbReference>
<proteinExistence type="inferred from homology"/>
<dbReference type="InterPro" id="IPR007523">
    <property type="entry name" value="NDUFAF3/AAMDC"/>
</dbReference>
<accession>A0A427XDC8</accession>
<dbReference type="Pfam" id="PF04430">
    <property type="entry name" value="DUF498"/>
    <property type="match status" value="1"/>
</dbReference>
<dbReference type="PANTHER" id="PTHR21192">
    <property type="entry name" value="NUCLEAR PROTEIN E3-3"/>
    <property type="match status" value="1"/>
</dbReference>
<dbReference type="RefSeq" id="XP_028472068.1">
    <property type="nucleotide sequence ID" value="XM_028619495.1"/>
</dbReference>
<keyword evidence="3" id="KW-0496">Mitochondrion</keyword>
<dbReference type="Proteomes" id="UP000279236">
    <property type="component" value="Unassembled WGS sequence"/>
</dbReference>
<comment type="subcellular location">
    <subcellularLocation>
        <location evidence="1">Mitochondrion</location>
    </subcellularLocation>
</comment>
<evidence type="ECO:0000256" key="3">
    <source>
        <dbReference type="ARBA" id="ARBA00023128"/>
    </source>
</evidence>
<dbReference type="Gene3D" id="3.40.1230.10">
    <property type="entry name" value="MTH938-like"/>
    <property type="match status" value="1"/>
</dbReference>
<comment type="similarity">
    <text evidence="4">Belongs to the NDUFAF3 family.</text>
</comment>
<dbReference type="InterPro" id="IPR036748">
    <property type="entry name" value="MTH938-like_sf"/>
</dbReference>
<dbReference type="GeneID" id="39588401"/>
<dbReference type="InterPro" id="IPR034095">
    <property type="entry name" value="NDUF3"/>
</dbReference>
<dbReference type="OrthoDB" id="20681at2759"/>
<dbReference type="CDD" id="cd05125">
    <property type="entry name" value="Mth938_2P1-like"/>
    <property type="match status" value="1"/>
</dbReference>
<evidence type="ECO:0000313" key="6">
    <source>
        <dbReference type="Proteomes" id="UP000279236"/>
    </source>
</evidence>
<sequence>MMLRTALLRAPLASTRLARPTARTFHTTRPAFSGLTNLFEASDNPPLSVDKLTNDGFLLSDGLVVPGGVIFADGRAFMWDVDPPHLEAGGTLEGAWKGWTKERFEVFERLVPRPEILVLGTGARVLPAPKFIRDYISSLGIQLDVMDTRNAASTYNLLSEEGRTISAALCPEKAVDSRTGLPRE</sequence>
<dbReference type="STRING" id="105984.A0A427XDC8"/>
<gene>
    <name evidence="5" type="ORF">EHS24_003858</name>
</gene>
<organism evidence="5 6">
    <name type="scientific">Apiotrichum porosum</name>
    <dbReference type="NCBI Taxonomy" id="105984"/>
    <lineage>
        <taxon>Eukaryota</taxon>
        <taxon>Fungi</taxon>
        <taxon>Dikarya</taxon>
        <taxon>Basidiomycota</taxon>
        <taxon>Agaricomycotina</taxon>
        <taxon>Tremellomycetes</taxon>
        <taxon>Trichosporonales</taxon>
        <taxon>Trichosporonaceae</taxon>
        <taxon>Apiotrichum</taxon>
    </lineage>
</organism>
<evidence type="ECO:0000256" key="2">
    <source>
        <dbReference type="ARBA" id="ARBA00021776"/>
    </source>
</evidence>
<reference evidence="5 6" key="1">
    <citation type="submission" date="2018-11" db="EMBL/GenBank/DDBJ databases">
        <title>Genome sequence of Apiotrichum porosum DSM 27194.</title>
        <authorList>
            <person name="Aliyu H."/>
            <person name="Gorte O."/>
            <person name="Ochsenreither K."/>
        </authorList>
    </citation>
    <scope>NUCLEOTIDE SEQUENCE [LARGE SCALE GENOMIC DNA]</scope>
    <source>
        <strain evidence="5 6">DSM 27194</strain>
    </source>
</reference>
<name>A0A427XDC8_9TREE</name>
<dbReference type="GO" id="GO:0005743">
    <property type="term" value="C:mitochondrial inner membrane"/>
    <property type="evidence" value="ECO:0007669"/>
    <property type="project" value="TreeGrafter"/>
</dbReference>
<dbReference type="PANTHER" id="PTHR21192:SF2">
    <property type="entry name" value="NADH DEHYDROGENASE [UBIQUINONE] 1 ALPHA SUBCOMPLEX ASSEMBLY FACTOR 3"/>
    <property type="match status" value="1"/>
</dbReference>
<evidence type="ECO:0000313" key="5">
    <source>
        <dbReference type="EMBL" id="RSH76921.1"/>
    </source>
</evidence>
<dbReference type="GO" id="GO:0032981">
    <property type="term" value="P:mitochondrial respiratory chain complex I assembly"/>
    <property type="evidence" value="ECO:0007669"/>
    <property type="project" value="InterPro"/>
</dbReference>
<evidence type="ECO:0000256" key="1">
    <source>
        <dbReference type="ARBA" id="ARBA00004173"/>
    </source>
</evidence>
<evidence type="ECO:0000256" key="4">
    <source>
        <dbReference type="ARBA" id="ARBA00049984"/>
    </source>
</evidence>
<keyword evidence="6" id="KW-1185">Reference proteome</keyword>
<comment type="caution">
    <text evidence="5">The sequence shown here is derived from an EMBL/GenBank/DDBJ whole genome shotgun (WGS) entry which is preliminary data.</text>
</comment>
<dbReference type="AlphaFoldDB" id="A0A427XDC8"/>
<protein>
    <recommendedName>
        <fullName evidence="2">NADH dehydrogenase [ubiquinone] 1 alpha subcomplex assembly factor 3</fullName>
    </recommendedName>
</protein>